<accession>A0AAN8XRE8</accession>
<sequence length="133" mass="14428">MSDFGVSQAPPRGGSAGDRDEHWTPQWTDHTPVHCRRGKRSVAEQVVEQAVSRQAGRQAGRQERQNSVKSIKGQAKETTRTCQTNGSPERKRRICCGSGAPGLSAAASVLPSHADRRKLPTKLAVANALYQLN</sequence>
<evidence type="ECO:0000313" key="3">
    <source>
        <dbReference type="Proteomes" id="UP001372834"/>
    </source>
</evidence>
<comment type="caution">
    <text evidence="2">The sequence shown here is derived from an EMBL/GenBank/DDBJ whole genome shotgun (WGS) entry which is preliminary data.</text>
</comment>
<proteinExistence type="predicted"/>
<name>A0AAN8XRE8_POLSC</name>
<feature type="region of interest" description="Disordered" evidence="1">
    <location>
        <begin position="1"/>
        <end position="98"/>
    </location>
</feature>
<reference evidence="2 3" key="1">
    <citation type="submission" date="2023-10" db="EMBL/GenBank/DDBJ databases">
        <title>Genomes of two closely related lineages of the louse Polyplax serrata with different host specificities.</title>
        <authorList>
            <person name="Martinu J."/>
            <person name="Tarabai H."/>
            <person name="Stefka J."/>
            <person name="Hypsa V."/>
        </authorList>
    </citation>
    <scope>NUCLEOTIDE SEQUENCE [LARGE SCALE GENOMIC DNA]</scope>
    <source>
        <strain evidence="2">HR10_N</strain>
    </source>
</reference>
<evidence type="ECO:0000313" key="2">
    <source>
        <dbReference type="EMBL" id="KAK6644771.1"/>
    </source>
</evidence>
<evidence type="ECO:0000256" key="1">
    <source>
        <dbReference type="SAM" id="MobiDB-lite"/>
    </source>
</evidence>
<dbReference type="Proteomes" id="UP001372834">
    <property type="component" value="Unassembled WGS sequence"/>
</dbReference>
<organism evidence="2 3">
    <name type="scientific">Polyplax serrata</name>
    <name type="common">Common mouse louse</name>
    <dbReference type="NCBI Taxonomy" id="468196"/>
    <lineage>
        <taxon>Eukaryota</taxon>
        <taxon>Metazoa</taxon>
        <taxon>Ecdysozoa</taxon>
        <taxon>Arthropoda</taxon>
        <taxon>Hexapoda</taxon>
        <taxon>Insecta</taxon>
        <taxon>Pterygota</taxon>
        <taxon>Neoptera</taxon>
        <taxon>Paraneoptera</taxon>
        <taxon>Psocodea</taxon>
        <taxon>Troctomorpha</taxon>
        <taxon>Phthiraptera</taxon>
        <taxon>Anoplura</taxon>
        <taxon>Polyplacidae</taxon>
        <taxon>Polyplax</taxon>
    </lineage>
</organism>
<dbReference type="EMBL" id="JAWJWE010000001">
    <property type="protein sequence ID" value="KAK6644771.1"/>
    <property type="molecule type" value="Genomic_DNA"/>
</dbReference>
<dbReference type="AlphaFoldDB" id="A0AAN8XRE8"/>
<protein>
    <submittedName>
        <fullName evidence="2">Uncharacterized protein</fullName>
    </submittedName>
</protein>
<gene>
    <name evidence="2" type="ORF">RUM43_001044</name>
</gene>